<evidence type="ECO:0000256" key="2">
    <source>
        <dbReference type="ARBA" id="ARBA00022803"/>
    </source>
</evidence>
<proteinExistence type="predicted"/>
<dbReference type="PANTHER" id="PTHR45831">
    <property type="entry name" value="LD24721P"/>
    <property type="match status" value="1"/>
</dbReference>
<feature type="repeat" description="TPR" evidence="3">
    <location>
        <begin position="589"/>
        <end position="622"/>
    </location>
</feature>
<dbReference type="AlphaFoldDB" id="A0A1B7NQU7"/>
<keyword evidence="2 3" id="KW-0802">TPR repeat</keyword>
<dbReference type="SUPFAM" id="SSF48452">
    <property type="entry name" value="TPR-like"/>
    <property type="match status" value="1"/>
</dbReference>
<dbReference type="Pfam" id="PF14479">
    <property type="entry name" value="HeLo"/>
    <property type="match status" value="1"/>
</dbReference>
<dbReference type="STRING" id="1658172.A0A1B7NQU7"/>
<sequence length="922" mass="103776">MNPTPIQAEGREPLVTISAAWSSYIKLCGVFELRPNEEDIVQLLLASNFEIAKVRLYAWGKAIGLNLVENGETPHSCAAQLNREPIGDSVLRHMLVVQKIFDRFKSTREIHGMAINVTKPGLRDDGKIGGSVKVAALSGMTSDLQKCYRTLRKSMDNWCNVEMNSGITWSIHDKSEFDLFVTAFGNAIESLLASFPELNRDIQDIVLSVIRSDGDSANGGLLDQLLQQASFPAEGYQDAITKLESIVKEVIETSGDYHFPAIAGIKHAFMPLNSGPVVTKAEWNAATTQQRTAIKFSEAVCRVGEKAHGRLAITMHQNTFPSLHVTADAYWEELCQPRESCLRAVEAEKGFLQPKHSSLKLYHRPQFMKRPPFRPFYNHTSEARVLFDIECEPRYSNVNPGTITVEGFGLETWKYANEHSGPKYSHKSAILPKMPEPSMTKFLRRFEELQNFDRPFGLNKQEDELDIRELFGDACLDPFHQASDLASQIQQLCSLLDMDKNFRDFTSSSGLATAWVGQSLYPFLRQIILSRELALRLEFHPNISLPDITPKILASLIVQDLYFQNARISLQDQPTKFQKVENPDETRAAETFTTQGNEAFEKGEFQKAVDFHTRAIDIDPTNAEFHLNRAVANYRMDKYDPAAHDATSATLLDQRNVKAWVQRADSELKLNKAKKAYNSYLIAIELSGNVANPSMTESLANAEVKIREDMRRIQGEPILARRHALHKAFLDEDWDLSRKEVAFNSSALDQQVQGLLSFASQMKWPYLNEVEDYIPKAAEIFRKSGSSPLLLFDWFYGCVLPGKWTALTLMSCLIWSSSSIPISEPAPYYECGLSLPSQTYWRVRTVLGKVLGCLPGVTSLCGWIGPCPPVEFVETPSHATKDFSQSPRYVHLQADEVAPVKDLSTIPHFDPEAAHQLFWRPA</sequence>
<feature type="domain" description="Prion-inhibition and propagation HeLo" evidence="4">
    <location>
        <begin position="45"/>
        <end position="207"/>
    </location>
</feature>
<dbReference type="InterPro" id="IPR019734">
    <property type="entry name" value="TPR_rpt"/>
</dbReference>
<dbReference type="Pfam" id="PF13414">
    <property type="entry name" value="TPR_11"/>
    <property type="match status" value="1"/>
</dbReference>
<reference evidence="5 6" key="1">
    <citation type="submission" date="2015-07" db="EMBL/GenBank/DDBJ databases">
        <title>Emmonsia species relationships and genome sequence.</title>
        <authorList>
            <person name="Cuomo C.A."/>
            <person name="Schwartz I.S."/>
            <person name="Kenyon C."/>
            <person name="de Hoog G.S."/>
            <person name="Govender N.P."/>
            <person name="Botha A."/>
            <person name="Moreno L."/>
            <person name="de Vries M."/>
            <person name="Munoz J.F."/>
            <person name="Stielow J.B."/>
        </authorList>
    </citation>
    <scope>NUCLEOTIDE SEQUENCE [LARGE SCALE GENOMIC DNA]</scope>
    <source>
        <strain evidence="5 6">CBS 136260</strain>
    </source>
</reference>
<dbReference type="PROSITE" id="PS50005">
    <property type="entry name" value="TPR"/>
    <property type="match status" value="1"/>
</dbReference>
<evidence type="ECO:0000313" key="6">
    <source>
        <dbReference type="Proteomes" id="UP000091918"/>
    </source>
</evidence>
<keyword evidence="6" id="KW-1185">Reference proteome</keyword>
<dbReference type="EMBL" id="LGUA01001136">
    <property type="protein sequence ID" value="OAX79149.1"/>
    <property type="molecule type" value="Genomic_DNA"/>
</dbReference>
<dbReference type="GO" id="GO:0072380">
    <property type="term" value="C:TRC complex"/>
    <property type="evidence" value="ECO:0007669"/>
    <property type="project" value="TreeGrafter"/>
</dbReference>
<evidence type="ECO:0000256" key="1">
    <source>
        <dbReference type="ARBA" id="ARBA00022737"/>
    </source>
</evidence>
<dbReference type="GO" id="GO:0006620">
    <property type="term" value="P:post-translational protein targeting to endoplasmic reticulum membrane"/>
    <property type="evidence" value="ECO:0007669"/>
    <property type="project" value="TreeGrafter"/>
</dbReference>
<dbReference type="Proteomes" id="UP000091918">
    <property type="component" value="Unassembled WGS sequence"/>
</dbReference>
<dbReference type="InterPro" id="IPR038305">
    <property type="entry name" value="HeLo_sf"/>
</dbReference>
<keyword evidence="1" id="KW-0677">Repeat</keyword>
<dbReference type="PANTHER" id="PTHR45831:SF2">
    <property type="entry name" value="LD24721P"/>
    <property type="match status" value="1"/>
</dbReference>
<accession>A0A1B7NQU7</accession>
<protein>
    <recommendedName>
        <fullName evidence="4">Prion-inhibition and propagation HeLo domain-containing protein</fullName>
    </recommendedName>
</protein>
<name>A0A1B7NQU7_9EURO</name>
<dbReference type="Gene3D" id="1.25.40.10">
    <property type="entry name" value="Tetratricopeptide repeat domain"/>
    <property type="match status" value="1"/>
</dbReference>
<evidence type="ECO:0000256" key="3">
    <source>
        <dbReference type="PROSITE-ProRule" id="PRU00339"/>
    </source>
</evidence>
<dbReference type="SMART" id="SM00028">
    <property type="entry name" value="TPR"/>
    <property type="match status" value="3"/>
</dbReference>
<dbReference type="Gene3D" id="1.20.120.1020">
    <property type="entry name" value="Prion-inhibition and propagation, HeLo domain"/>
    <property type="match status" value="1"/>
</dbReference>
<dbReference type="GO" id="GO:0060090">
    <property type="term" value="F:molecular adaptor activity"/>
    <property type="evidence" value="ECO:0007669"/>
    <property type="project" value="TreeGrafter"/>
</dbReference>
<dbReference type="OrthoDB" id="20872at2759"/>
<organism evidence="5 6">
    <name type="scientific">Emergomyces africanus</name>
    <dbReference type="NCBI Taxonomy" id="1955775"/>
    <lineage>
        <taxon>Eukaryota</taxon>
        <taxon>Fungi</taxon>
        <taxon>Dikarya</taxon>
        <taxon>Ascomycota</taxon>
        <taxon>Pezizomycotina</taxon>
        <taxon>Eurotiomycetes</taxon>
        <taxon>Eurotiomycetidae</taxon>
        <taxon>Onygenales</taxon>
        <taxon>Ajellomycetaceae</taxon>
        <taxon>Emergomyces</taxon>
    </lineage>
</organism>
<comment type="caution">
    <text evidence="5">The sequence shown here is derived from an EMBL/GenBank/DDBJ whole genome shotgun (WGS) entry which is preliminary data.</text>
</comment>
<dbReference type="GO" id="GO:0016020">
    <property type="term" value="C:membrane"/>
    <property type="evidence" value="ECO:0007669"/>
    <property type="project" value="TreeGrafter"/>
</dbReference>
<gene>
    <name evidence="5" type="ORF">ACJ72_06534</name>
</gene>
<evidence type="ECO:0000259" key="4">
    <source>
        <dbReference type="Pfam" id="PF14479"/>
    </source>
</evidence>
<evidence type="ECO:0000313" key="5">
    <source>
        <dbReference type="EMBL" id="OAX79149.1"/>
    </source>
</evidence>
<dbReference type="InterPro" id="IPR029498">
    <property type="entry name" value="HeLo_dom"/>
</dbReference>
<dbReference type="InterPro" id="IPR011990">
    <property type="entry name" value="TPR-like_helical_dom_sf"/>
</dbReference>
<dbReference type="InterPro" id="IPR047150">
    <property type="entry name" value="SGT"/>
</dbReference>